<dbReference type="InterPro" id="IPR040632">
    <property type="entry name" value="Sulfotransfer_4"/>
</dbReference>
<evidence type="ECO:0008006" key="4">
    <source>
        <dbReference type="Google" id="ProtNLM"/>
    </source>
</evidence>
<dbReference type="PANTHER" id="PTHR36978">
    <property type="entry name" value="P-LOOP CONTAINING NUCLEOTIDE TRIPHOSPHATE HYDROLASE"/>
    <property type="match status" value="1"/>
</dbReference>
<keyword evidence="1" id="KW-0472">Membrane</keyword>
<accession>A0A175VX80</accession>
<dbReference type="VEuPathDB" id="FungiDB:MMYC01_206628"/>
<evidence type="ECO:0000313" key="2">
    <source>
        <dbReference type="EMBL" id="KXX75845.1"/>
    </source>
</evidence>
<dbReference type="SUPFAM" id="SSF52540">
    <property type="entry name" value="P-loop containing nucleoside triphosphate hydrolases"/>
    <property type="match status" value="1"/>
</dbReference>
<keyword evidence="1" id="KW-0812">Transmembrane</keyword>
<comment type="caution">
    <text evidence="2">The sequence shown here is derived from an EMBL/GenBank/DDBJ whole genome shotgun (WGS) entry which is preliminary data.</text>
</comment>
<evidence type="ECO:0000313" key="3">
    <source>
        <dbReference type="Proteomes" id="UP000078237"/>
    </source>
</evidence>
<evidence type="ECO:0000256" key="1">
    <source>
        <dbReference type="SAM" id="Phobius"/>
    </source>
</evidence>
<dbReference type="AlphaFoldDB" id="A0A175VX80"/>
<reference evidence="2 3" key="1">
    <citation type="journal article" date="2016" name="Genome Announc.">
        <title>Genome Sequence of Madurella mycetomatis mm55, Isolated from a Human Mycetoma Case in Sudan.</title>
        <authorList>
            <person name="Smit S."/>
            <person name="Derks M.F."/>
            <person name="Bervoets S."/>
            <person name="Fahal A."/>
            <person name="van Leeuwen W."/>
            <person name="van Belkum A."/>
            <person name="van de Sande W.W."/>
        </authorList>
    </citation>
    <scope>NUCLEOTIDE SEQUENCE [LARGE SCALE GENOMIC DNA]</scope>
    <source>
        <strain evidence="3">mm55</strain>
    </source>
</reference>
<keyword evidence="3" id="KW-1185">Reference proteome</keyword>
<sequence length="277" mass="31457">MGSGAAPIPRPGGNDKPGLKVINAALFRMGTKSMAHAYQILGYKTHHGLLEDVTASPWTQLEEAAEATWPSVPEARPRPPFQRADWDALWGDKYDAVTDLASPFAIELIKAYPDAKVVVVQRDFDKWWPSFREEVLDRVMIQPMAAINGWIGWKVMGIRAVQAMRKLHFGFFHAQTREEAYRNARKAYDDYFAEIRRIVPEERRLEYRMGDGWGPLCAFLDVPVPDVPFPQANEQAAHQQEVKRRLGKFYGGFLRKFAPLIVGAAAVTAGWLWYQRA</sequence>
<name>A0A175VX80_9PEZI</name>
<dbReference type="Pfam" id="PF17784">
    <property type="entry name" value="Sulfotransfer_4"/>
    <property type="match status" value="1"/>
</dbReference>
<dbReference type="Gene3D" id="3.40.50.300">
    <property type="entry name" value="P-loop containing nucleotide triphosphate hydrolases"/>
    <property type="match status" value="1"/>
</dbReference>
<dbReference type="EMBL" id="LCTW02000245">
    <property type="protein sequence ID" value="KXX75845.1"/>
    <property type="molecule type" value="Genomic_DNA"/>
</dbReference>
<organism evidence="2 3">
    <name type="scientific">Madurella mycetomatis</name>
    <dbReference type="NCBI Taxonomy" id="100816"/>
    <lineage>
        <taxon>Eukaryota</taxon>
        <taxon>Fungi</taxon>
        <taxon>Dikarya</taxon>
        <taxon>Ascomycota</taxon>
        <taxon>Pezizomycotina</taxon>
        <taxon>Sordariomycetes</taxon>
        <taxon>Sordariomycetidae</taxon>
        <taxon>Sordariales</taxon>
        <taxon>Sordariales incertae sedis</taxon>
        <taxon>Madurella</taxon>
    </lineage>
</organism>
<dbReference type="STRING" id="100816.A0A175VX80"/>
<proteinExistence type="predicted"/>
<feature type="transmembrane region" description="Helical" evidence="1">
    <location>
        <begin position="253"/>
        <end position="274"/>
    </location>
</feature>
<dbReference type="InterPro" id="IPR027417">
    <property type="entry name" value="P-loop_NTPase"/>
</dbReference>
<dbReference type="OrthoDB" id="408152at2759"/>
<dbReference type="Proteomes" id="UP000078237">
    <property type="component" value="Unassembled WGS sequence"/>
</dbReference>
<dbReference type="PANTHER" id="PTHR36978:SF4">
    <property type="entry name" value="P-LOOP CONTAINING NUCLEOSIDE TRIPHOSPHATE HYDROLASE PROTEIN"/>
    <property type="match status" value="1"/>
</dbReference>
<keyword evidence="1" id="KW-1133">Transmembrane helix</keyword>
<gene>
    <name evidence="2" type="ORF">MMYC01_206628</name>
</gene>
<protein>
    <recommendedName>
        <fullName evidence="4">Efflux pump antibiotic resistance protein</fullName>
    </recommendedName>
</protein>